<feature type="region of interest" description="Disordered" evidence="1">
    <location>
        <begin position="309"/>
        <end position="331"/>
    </location>
</feature>
<evidence type="ECO:0000256" key="1">
    <source>
        <dbReference type="SAM" id="MobiDB-lite"/>
    </source>
</evidence>
<evidence type="ECO:0000313" key="3">
    <source>
        <dbReference type="EMBL" id="EME49474.1"/>
    </source>
</evidence>
<organism evidence="3 4">
    <name type="scientific">Dothistroma septosporum (strain NZE10 / CBS 128990)</name>
    <name type="common">Red band needle blight fungus</name>
    <name type="synonym">Mycosphaerella pini</name>
    <dbReference type="NCBI Taxonomy" id="675120"/>
    <lineage>
        <taxon>Eukaryota</taxon>
        <taxon>Fungi</taxon>
        <taxon>Dikarya</taxon>
        <taxon>Ascomycota</taxon>
        <taxon>Pezizomycotina</taxon>
        <taxon>Dothideomycetes</taxon>
        <taxon>Dothideomycetidae</taxon>
        <taxon>Mycosphaerellales</taxon>
        <taxon>Mycosphaerellaceae</taxon>
        <taxon>Dothistroma</taxon>
    </lineage>
</organism>
<dbReference type="PANTHER" id="PTHR28065">
    <property type="entry name" value="FREQUENIN"/>
    <property type="match status" value="1"/>
</dbReference>
<dbReference type="HOGENOM" id="CLU_036307_1_0_1"/>
<dbReference type="PANTHER" id="PTHR28065:SF1">
    <property type="entry name" value="DUF4050 DOMAIN-CONTAINING PROTEIN"/>
    <property type="match status" value="1"/>
</dbReference>
<reference evidence="3 4" key="2">
    <citation type="journal article" date="2012" name="PLoS Pathog.">
        <title>Diverse lifestyles and strategies of plant pathogenesis encoded in the genomes of eighteen Dothideomycetes fungi.</title>
        <authorList>
            <person name="Ohm R.A."/>
            <person name="Feau N."/>
            <person name="Henrissat B."/>
            <person name="Schoch C.L."/>
            <person name="Horwitz B.A."/>
            <person name="Barry K.W."/>
            <person name="Condon B.J."/>
            <person name="Copeland A.C."/>
            <person name="Dhillon B."/>
            <person name="Glaser F."/>
            <person name="Hesse C.N."/>
            <person name="Kosti I."/>
            <person name="LaButti K."/>
            <person name="Lindquist E.A."/>
            <person name="Lucas S."/>
            <person name="Salamov A.A."/>
            <person name="Bradshaw R.E."/>
            <person name="Ciuffetti L."/>
            <person name="Hamelin R.C."/>
            <person name="Kema G.H.J."/>
            <person name="Lawrence C."/>
            <person name="Scott J.A."/>
            <person name="Spatafora J.W."/>
            <person name="Turgeon B.G."/>
            <person name="de Wit P.J.G.M."/>
            <person name="Zhong S."/>
            <person name="Goodwin S.B."/>
            <person name="Grigoriev I.V."/>
        </authorList>
    </citation>
    <scope>NUCLEOTIDE SEQUENCE [LARGE SCALE GENOMIC DNA]</scope>
    <source>
        <strain evidence="4">NZE10 / CBS 128990</strain>
    </source>
</reference>
<evidence type="ECO:0000259" key="2">
    <source>
        <dbReference type="Pfam" id="PF13259"/>
    </source>
</evidence>
<protein>
    <recommendedName>
        <fullName evidence="2">Gag1-like clamp domain-containing protein</fullName>
    </recommendedName>
</protein>
<evidence type="ECO:0000313" key="4">
    <source>
        <dbReference type="Proteomes" id="UP000016933"/>
    </source>
</evidence>
<dbReference type="Proteomes" id="UP000016933">
    <property type="component" value="Unassembled WGS sequence"/>
</dbReference>
<feature type="compositionally biased region" description="Low complexity" evidence="1">
    <location>
        <begin position="119"/>
        <end position="130"/>
    </location>
</feature>
<feature type="region of interest" description="Disordered" evidence="1">
    <location>
        <begin position="1"/>
        <end position="36"/>
    </location>
</feature>
<dbReference type="eggNOG" id="ENOG502SRCS">
    <property type="taxonomic scope" value="Eukaryota"/>
</dbReference>
<dbReference type="OrthoDB" id="5422958at2759"/>
<dbReference type="EMBL" id="KB446535">
    <property type="protein sequence ID" value="EME49474.1"/>
    <property type="molecule type" value="Genomic_DNA"/>
</dbReference>
<feature type="region of interest" description="Disordered" evidence="1">
    <location>
        <begin position="64"/>
        <end position="136"/>
    </location>
</feature>
<feature type="region of interest" description="Disordered" evidence="1">
    <location>
        <begin position="190"/>
        <end position="233"/>
    </location>
</feature>
<sequence>MTLHLNLPGSHHHNKSEQQQEVREARRQLKERIRNDWEYPTLPEWRSSGRNHASDEVKDAETRIAGFRFHTTTEPDRTSDDAGEGLGLDFDPLNWREREYSSNDDSDMEHERSHAATDSKSSSKGSVSKFDSPDSVGAQLTNCQLAKKRKRWQALEEEMGWNDGLSHWMRRRDAWCGARTAAEARMLENSQHGHLSGSASASISSSPRTSTSSTPAEDHSTPGSTPSASPGLSTRSMAIAHTVISPAEILVPVAQPLLPDHPIRRKITPNMFPEIYTKIILQSRTPSVPINLQILVTALVQGWKDDGEWPPKGGPLEKSIGRKKASHTGSLKEGVKRVLRITGVGDSTKS</sequence>
<dbReference type="InterPro" id="IPR053274">
    <property type="entry name" value="Fluconazole_resistance"/>
</dbReference>
<feature type="compositionally biased region" description="Basic and acidic residues" evidence="1">
    <location>
        <begin position="15"/>
        <end position="36"/>
    </location>
</feature>
<dbReference type="Pfam" id="PF13259">
    <property type="entry name" value="clamp_Gag1-like"/>
    <property type="match status" value="1"/>
</dbReference>
<gene>
    <name evidence="3" type="ORF">DOTSEDRAFT_68291</name>
</gene>
<feature type="compositionally biased region" description="Basic and acidic residues" evidence="1">
    <location>
        <begin position="71"/>
        <end position="80"/>
    </location>
</feature>
<feature type="domain" description="Gag1-like clamp" evidence="2">
    <location>
        <begin position="127"/>
        <end position="310"/>
    </location>
</feature>
<feature type="compositionally biased region" description="Low complexity" evidence="1">
    <location>
        <begin position="196"/>
        <end position="233"/>
    </location>
</feature>
<proteinExistence type="predicted"/>
<dbReference type="OMA" id="WKSDGQW"/>
<dbReference type="STRING" id="675120.N1Q4E6"/>
<reference evidence="4" key="1">
    <citation type="journal article" date="2012" name="PLoS Genet.">
        <title>The genomes of the fungal plant pathogens Cladosporium fulvum and Dothistroma septosporum reveal adaptation to different hosts and lifestyles but also signatures of common ancestry.</title>
        <authorList>
            <person name="de Wit P.J.G.M."/>
            <person name="van der Burgt A."/>
            <person name="Oekmen B."/>
            <person name="Stergiopoulos I."/>
            <person name="Abd-Elsalam K.A."/>
            <person name="Aerts A.L."/>
            <person name="Bahkali A.H."/>
            <person name="Beenen H.G."/>
            <person name="Chettri P."/>
            <person name="Cox M.P."/>
            <person name="Datema E."/>
            <person name="de Vries R.P."/>
            <person name="Dhillon B."/>
            <person name="Ganley A.R."/>
            <person name="Griffiths S.A."/>
            <person name="Guo Y."/>
            <person name="Hamelin R.C."/>
            <person name="Henrissat B."/>
            <person name="Kabir M.S."/>
            <person name="Jashni M.K."/>
            <person name="Kema G."/>
            <person name="Klaubauf S."/>
            <person name="Lapidus A."/>
            <person name="Levasseur A."/>
            <person name="Lindquist E."/>
            <person name="Mehrabi R."/>
            <person name="Ohm R.A."/>
            <person name="Owen T.J."/>
            <person name="Salamov A."/>
            <person name="Schwelm A."/>
            <person name="Schijlen E."/>
            <person name="Sun H."/>
            <person name="van den Burg H.A."/>
            <person name="van Ham R.C.H.J."/>
            <person name="Zhang S."/>
            <person name="Goodwin S.B."/>
            <person name="Grigoriev I.V."/>
            <person name="Collemare J."/>
            <person name="Bradshaw R.E."/>
        </authorList>
    </citation>
    <scope>NUCLEOTIDE SEQUENCE [LARGE SCALE GENOMIC DNA]</scope>
    <source>
        <strain evidence="4">NZE10 / CBS 128990</strain>
    </source>
</reference>
<keyword evidence="4" id="KW-1185">Reference proteome</keyword>
<dbReference type="InterPro" id="IPR025124">
    <property type="entry name" value="Gag1-like_clamp"/>
</dbReference>
<dbReference type="AlphaFoldDB" id="N1Q4E6"/>
<name>N1Q4E6_DOTSN</name>
<accession>N1Q4E6</accession>